<feature type="region of interest" description="Disordered" evidence="2">
    <location>
        <begin position="21"/>
        <end position="44"/>
    </location>
</feature>
<evidence type="ECO:0000256" key="1">
    <source>
        <dbReference type="ARBA" id="ARBA00022801"/>
    </source>
</evidence>
<dbReference type="InterPro" id="IPR050300">
    <property type="entry name" value="GDXG_lipolytic_enzyme"/>
</dbReference>
<dbReference type="GeneID" id="98140472"/>
<evidence type="ECO:0000259" key="4">
    <source>
        <dbReference type="Pfam" id="PF20434"/>
    </source>
</evidence>
<proteinExistence type="predicted"/>
<evidence type="ECO:0000259" key="3">
    <source>
        <dbReference type="Pfam" id="PF00326"/>
    </source>
</evidence>
<gene>
    <name evidence="5" type="ORF">BJX67DRAFT_196695</name>
</gene>
<dbReference type="Pfam" id="PF20434">
    <property type="entry name" value="BD-FAE"/>
    <property type="match status" value="1"/>
</dbReference>
<evidence type="ECO:0000256" key="2">
    <source>
        <dbReference type="SAM" id="MobiDB-lite"/>
    </source>
</evidence>
<organism evidence="5 6">
    <name type="scientific">Aspergillus lucknowensis</name>
    <dbReference type="NCBI Taxonomy" id="176173"/>
    <lineage>
        <taxon>Eukaryota</taxon>
        <taxon>Fungi</taxon>
        <taxon>Dikarya</taxon>
        <taxon>Ascomycota</taxon>
        <taxon>Pezizomycotina</taxon>
        <taxon>Eurotiomycetes</taxon>
        <taxon>Eurotiomycetidae</taxon>
        <taxon>Eurotiales</taxon>
        <taxon>Aspergillaceae</taxon>
        <taxon>Aspergillus</taxon>
        <taxon>Aspergillus subgen. Nidulantes</taxon>
    </lineage>
</organism>
<dbReference type="InterPro" id="IPR001375">
    <property type="entry name" value="Peptidase_S9_cat"/>
</dbReference>
<keyword evidence="1 5" id="KW-0378">Hydrolase</keyword>
<sequence>MPPPPLTTIYKEINSTEISTDIYLPPPSPQHASSSSPHPHPHPHPVLINIHGGAFMLGHSGMVSMPQIDDCLARGWIVVVPDHRLCPGVDVLSGPVQDVRDLLAWVYAGHLDAFLHGHGHGKAQYQDQYQYQYRVDTERVMAFGTSSGGFLALSLGYDVPRAPAAILDFYGPVHFDHPFWGAPLPHVQALLPPGGFEPGFLERVYEEFPVPTRSGISLEGQGKRTSPTTGSSATTQTTSSQGQGDANRPDFSRPRDAFALTQIANGTVLSAIYPRGCGAGFDDIDPVAKVDGGFPPTFIVHGDADRMVPVDLSRRLFGVLKEKGVECGMVEVEGEDHTFAMGMEVGSRTWEVQRRGFDWLDAVIR</sequence>
<feature type="domain" description="BD-FAE-like" evidence="4">
    <location>
        <begin position="39"/>
        <end position="108"/>
    </location>
</feature>
<comment type="caution">
    <text evidence="5">The sequence shown here is derived from an EMBL/GenBank/DDBJ whole genome shotgun (WGS) entry which is preliminary data.</text>
</comment>
<accession>A0ABR4LK60</accession>
<keyword evidence="6" id="KW-1185">Reference proteome</keyword>
<dbReference type="RefSeq" id="XP_070883904.1">
    <property type="nucleotide sequence ID" value="XM_071025400.1"/>
</dbReference>
<dbReference type="PANTHER" id="PTHR48081">
    <property type="entry name" value="AB HYDROLASE SUPERFAMILY PROTEIN C4A8.06C"/>
    <property type="match status" value="1"/>
</dbReference>
<dbReference type="Gene3D" id="3.40.50.1820">
    <property type="entry name" value="alpha/beta hydrolase"/>
    <property type="match status" value="1"/>
</dbReference>
<dbReference type="GO" id="GO:0016787">
    <property type="term" value="F:hydrolase activity"/>
    <property type="evidence" value="ECO:0007669"/>
    <property type="project" value="UniProtKB-KW"/>
</dbReference>
<feature type="domain" description="Peptidase S9 prolyl oligopeptidase catalytic" evidence="3">
    <location>
        <begin position="280"/>
        <end position="363"/>
    </location>
</feature>
<feature type="compositionally biased region" description="Low complexity" evidence="2">
    <location>
        <begin position="225"/>
        <end position="244"/>
    </location>
</feature>
<dbReference type="InterPro" id="IPR029058">
    <property type="entry name" value="AB_hydrolase_fold"/>
</dbReference>
<dbReference type="EMBL" id="JBFXLQ010000036">
    <property type="protein sequence ID" value="KAL2864925.1"/>
    <property type="molecule type" value="Genomic_DNA"/>
</dbReference>
<dbReference type="Proteomes" id="UP001610432">
    <property type="component" value="Unassembled WGS sequence"/>
</dbReference>
<feature type="region of interest" description="Disordered" evidence="2">
    <location>
        <begin position="212"/>
        <end position="253"/>
    </location>
</feature>
<dbReference type="PANTHER" id="PTHR48081:SF3">
    <property type="entry name" value="ALPHA_BETA HYDROLASE FOLD-3 DOMAIN-CONTAINING PROTEIN"/>
    <property type="match status" value="1"/>
</dbReference>
<dbReference type="SUPFAM" id="SSF53474">
    <property type="entry name" value="alpha/beta-Hydrolases"/>
    <property type="match status" value="1"/>
</dbReference>
<dbReference type="InterPro" id="IPR049492">
    <property type="entry name" value="BD-FAE-like_dom"/>
</dbReference>
<reference evidence="5 6" key="1">
    <citation type="submission" date="2024-07" db="EMBL/GenBank/DDBJ databases">
        <title>Section-level genome sequencing and comparative genomics of Aspergillus sections Usti and Cavernicolus.</title>
        <authorList>
            <consortium name="Lawrence Berkeley National Laboratory"/>
            <person name="Nybo J.L."/>
            <person name="Vesth T.C."/>
            <person name="Theobald S."/>
            <person name="Frisvad J.C."/>
            <person name="Larsen T.O."/>
            <person name="Kjaerboelling I."/>
            <person name="Rothschild-Mancinelli K."/>
            <person name="Lyhne E.K."/>
            <person name="Kogle M.E."/>
            <person name="Barry K."/>
            <person name="Clum A."/>
            <person name="Na H."/>
            <person name="Ledsgaard L."/>
            <person name="Lin J."/>
            <person name="Lipzen A."/>
            <person name="Kuo A."/>
            <person name="Riley R."/>
            <person name="Mondo S."/>
            <person name="Labutti K."/>
            <person name="Haridas S."/>
            <person name="Pangalinan J."/>
            <person name="Salamov A.A."/>
            <person name="Simmons B.A."/>
            <person name="Magnuson J.K."/>
            <person name="Chen J."/>
            <person name="Drula E."/>
            <person name="Henrissat B."/>
            <person name="Wiebenga A."/>
            <person name="Lubbers R.J."/>
            <person name="Gomes A.C."/>
            <person name="Macurrencykelacurrency M.R."/>
            <person name="Stajich J."/>
            <person name="Grigoriev I.V."/>
            <person name="Mortensen U.H."/>
            <person name="De Vries R.P."/>
            <person name="Baker S.E."/>
            <person name="Andersen M.R."/>
        </authorList>
    </citation>
    <scope>NUCLEOTIDE SEQUENCE [LARGE SCALE GENOMIC DNA]</scope>
    <source>
        <strain evidence="5 6">CBS 449.75</strain>
    </source>
</reference>
<evidence type="ECO:0000313" key="6">
    <source>
        <dbReference type="Proteomes" id="UP001610432"/>
    </source>
</evidence>
<name>A0ABR4LK60_9EURO</name>
<evidence type="ECO:0000313" key="5">
    <source>
        <dbReference type="EMBL" id="KAL2864925.1"/>
    </source>
</evidence>
<protein>
    <submittedName>
        <fullName evidence="5">Alpha/Beta hydrolase protein</fullName>
    </submittedName>
</protein>
<dbReference type="Pfam" id="PF00326">
    <property type="entry name" value="Peptidase_S9"/>
    <property type="match status" value="1"/>
</dbReference>